<keyword evidence="3" id="KW-1185">Reference proteome</keyword>
<evidence type="ECO:0000313" key="3">
    <source>
        <dbReference type="Proteomes" id="UP000318437"/>
    </source>
</evidence>
<feature type="transmembrane region" description="Helical" evidence="1">
    <location>
        <begin position="66"/>
        <end position="88"/>
    </location>
</feature>
<name>A0A5C6D002_9BACT</name>
<proteinExistence type="predicted"/>
<gene>
    <name evidence="2" type="ORF">Pla144_09660</name>
</gene>
<accession>A0A5C6D002</accession>
<keyword evidence="1" id="KW-0472">Membrane</keyword>
<dbReference type="RefSeq" id="WP_146448164.1">
    <property type="nucleotide sequence ID" value="NZ_SJPS01000001.1"/>
</dbReference>
<evidence type="ECO:0000313" key="2">
    <source>
        <dbReference type="EMBL" id="TWU30180.1"/>
    </source>
</evidence>
<dbReference type="Pfam" id="PF04367">
    <property type="entry name" value="DUF502"/>
    <property type="match status" value="1"/>
</dbReference>
<dbReference type="OrthoDB" id="260491at2"/>
<sequence>METKPLLNKSNGILRVLRTTAIGGLLFLLPLVFVGALIGQVVPIVMSIAESLGTILPDALKSAGGIALLIFLAVCVLLLLCFGAGVLARISLSRRLSEAFEKKVLFLFPKYAILKDQMADSIGGDHARAKMKPVLVHYENVKRIAFETERSDDLGVATVYLPGSPDPWAGKVAIFAADQVEPLPANFGEAVEVCEQLGRGTEKLIKRLSSKIPNDSSTDADQQE</sequence>
<dbReference type="InterPro" id="IPR007462">
    <property type="entry name" value="COV1-like"/>
</dbReference>
<dbReference type="EMBL" id="SJPS01000001">
    <property type="protein sequence ID" value="TWU30180.1"/>
    <property type="molecule type" value="Genomic_DNA"/>
</dbReference>
<dbReference type="Proteomes" id="UP000318437">
    <property type="component" value="Unassembled WGS sequence"/>
</dbReference>
<dbReference type="AlphaFoldDB" id="A0A5C6D002"/>
<organism evidence="2 3">
    <name type="scientific">Bythopirellula polymerisocia</name>
    <dbReference type="NCBI Taxonomy" id="2528003"/>
    <lineage>
        <taxon>Bacteria</taxon>
        <taxon>Pseudomonadati</taxon>
        <taxon>Planctomycetota</taxon>
        <taxon>Planctomycetia</taxon>
        <taxon>Pirellulales</taxon>
        <taxon>Lacipirellulaceae</taxon>
        <taxon>Bythopirellula</taxon>
    </lineage>
</organism>
<feature type="transmembrane region" description="Helical" evidence="1">
    <location>
        <begin position="21"/>
        <end position="46"/>
    </location>
</feature>
<keyword evidence="1" id="KW-0812">Transmembrane</keyword>
<evidence type="ECO:0008006" key="4">
    <source>
        <dbReference type="Google" id="ProtNLM"/>
    </source>
</evidence>
<comment type="caution">
    <text evidence="2">The sequence shown here is derived from an EMBL/GenBank/DDBJ whole genome shotgun (WGS) entry which is preliminary data.</text>
</comment>
<protein>
    <recommendedName>
        <fullName evidence="4">DUF502 domain-containing protein</fullName>
    </recommendedName>
</protein>
<reference evidence="2 3" key="1">
    <citation type="submission" date="2019-02" db="EMBL/GenBank/DDBJ databases">
        <title>Deep-cultivation of Planctomycetes and their phenomic and genomic characterization uncovers novel biology.</title>
        <authorList>
            <person name="Wiegand S."/>
            <person name="Jogler M."/>
            <person name="Boedeker C."/>
            <person name="Pinto D."/>
            <person name="Vollmers J."/>
            <person name="Rivas-Marin E."/>
            <person name="Kohn T."/>
            <person name="Peeters S.H."/>
            <person name="Heuer A."/>
            <person name="Rast P."/>
            <person name="Oberbeckmann S."/>
            <person name="Bunk B."/>
            <person name="Jeske O."/>
            <person name="Meyerdierks A."/>
            <person name="Storesund J.E."/>
            <person name="Kallscheuer N."/>
            <person name="Luecker S."/>
            <person name="Lage O.M."/>
            <person name="Pohl T."/>
            <person name="Merkel B.J."/>
            <person name="Hornburger P."/>
            <person name="Mueller R.-W."/>
            <person name="Bruemmer F."/>
            <person name="Labrenz M."/>
            <person name="Spormann A.M."/>
            <person name="Op Den Camp H."/>
            <person name="Overmann J."/>
            <person name="Amann R."/>
            <person name="Jetten M.S.M."/>
            <person name="Mascher T."/>
            <person name="Medema M.H."/>
            <person name="Devos D.P."/>
            <person name="Kaster A.-K."/>
            <person name="Ovreas L."/>
            <person name="Rohde M."/>
            <person name="Galperin M.Y."/>
            <person name="Jogler C."/>
        </authorList>
    </citation>
    <scope>NUCLEOTIDE SEQUENCE [LARGE SCALE GENOMIC DNA]</scope>
    <source>
        <strain evidence="2 3">Pla144</strain>
    </source>
</reference>
<keyword evidence="1" id="KW-1133">Transmembrane helix</keyword>
<evidence type="ECO:0000256" key="1">
    <source>
        <dbReference type="SAM" id="Phobius"/>
    </source>
</evidence>